<dbReference type="REBASE" id="190894">
    <property type="entry name" value="M.Bap122ORF2430P"/>
</dbReference>
<comment type="catalytic activity">
    <reaction evidence="8">
        <text>a 2'-deoxycytidine in DNA + S-adenosyl-L-methionine = an N(4)-methyl-2'-deoxycytidine in DNA + S-adenosyl-L-homocysteine + H(+)</text>
        <dbReference type="Rhea" id="RHEA:16857"/>
        <dbReference type="Rhea" id="RHEA-COMP:11369"/>
        <dbReference type="Rhea" id="RHEA-COMP:13674"/>
        <dbReference type="ChEBI" id="CHEBI:15378"/>
        <dbReference type="ChEBI" id="CHEBI:57856"/>
        <dbReference type="ChEBI" id="CHEBI:59789"/>
        <dbReference type="ChEBI" id="CHEBI:85452"/>
        <dbReference type="ChEBI" id="CHEBI:137933"/>
        <dbReference type="EC" id="2.1.1.113"/>
    </reaction>
</comment>
<organism evidence="10 11">
    <name type="scientific">Bartonella choladocola</name>
    <dbReference type="NCBI Taxonomy" id="2750995"/>
    <lineage>
        <taxon>Bacteria</taxon>
        <taxon>Pseudomonadati</taxon>
        <taxon>Pseudomonadota</taxon>
        <taxon>Alphaproteobacteria</taxon>
        <taxon>Hyphomicrobiales</taxon>
        <taxon>Bartonellaceae</taxon>
        <taxon>Bartonella</taxon>
    </lineage>
</organism>
<keyword evidence="4" id="KW-0949">S-adenosyl-L-methionine</keyword>
<dbReference type="Proteomes" id="UP000189632">
    <property type="component" value="Chromosome"/>
</dbReference>
<accession>A0A1U9MFB8</accession>
<dbReference type="InterPro" id="IPR017985">
    <property type="entry name" value="MeTrfase_CN4_CS"/>
</dbReference>
<dbReference type="OrthoDB" id="7806498at2"/>
<keyword evidence="11" id="KW-1185">Reference proteome</keyword>
<dbReference type="GO" id="GO:0003677">
    <property type="term" value="F:DNA binding"/>
    <property type="evidence" value="ECO:0007669"/>
    <property type="project" value="UniProtKB-KW"/>
</dbReference>
<evidence type="ECO:0000256" key="1">
    <source>
        <dbReference type="ARBA" id="ARBA00010203"/>
    </source>
</evidence>
<evidence type="ECO:0000313" key="11">
    <source>
        <dbReference type="Proteomes" id="UP000189632"/>
    </source>
</evidence>
<dbReference type="GO" id="GO:0015667">
    <property type="term" value="F:site-specific DNA-methyltransferase (cytosine-N4-specific) activity"/>
    <property type="evidence" value="ECO:0007669"/>
    <property type="project" value="UniProtKB-EC"/>
</dbReference>
<protein>
    <submittedName>
        <fullName evidence="10">DNA methylase</fullName>
    </submittedName>
</protein>
<dbReference type="GO" id="GO:0009307">
    <property type="term" value="P:DNA restriction-modification system"/>
    <property type="evidence" value="ECO:0007669"/>
    <property type="project" value="UniProtKB-KW"/>
</dbReference>
<dbReference type="InterPro" id="IPR029063">
    <property type="entry name" value="SAM-dependent_MTases_sf"/>
</dbReference>
<sequence>MVFSVRKITANDCESLSCLPEKDTVAVLDETLKNHFKAAMRVDSSLTRQMVSFQANKVKPTYRWYKYKEAFSSTLVKRFLSDLNVKTGKVLDPFSGAGTTLFKASEMGFNAVGIELLPIGYEITISKLIGYGPNKYDILNLLRTWKETKPWKRVTERIPFNVLRITQGAYSDETLNSIQKYLKCVSKEDEDIQTFLKFVLLCILESISFTRKDGQYLRWDYRSNRRKGKNEFNKGNILDFDTAILKKFSDIIEDIDDEFHNNDLFSNRNSNHPGSIDIINESCLNILPSLPNENFEAIITSPPYCNRYDYTRTYALELAMLGVDERQLVDLRQNMLSCTVENRAKELLSFSPEWKKAIGVCDNLQLLQAIIEQLEEKKKLRQLNNNGISRMVKGYFYEMACVIQECYRVLKTNGRFIMVNDNVRYAGTCISVDLILSKIAEELGFTVSQILVLPQHKGNSSQQMAQHGKEDLRKGVYIWEKH</sequence>
<dbReference type="KEGG" id="bapi:BBC0122_002430"/>
<dbReference type="RefSeq" id="WP_077990534.1">
    <property type="nucleotide sequence ID" value="NZ_CP015625.1"/>
</dbReference>
<dbReference type="GO" id="GO:0032259">
    <property type="term" value="P:methylation"/>
    <property type="evidence" value="ECO:0007669"/>
    <property type="project" value="UniProtKB-KW"/>
</dbReference>
<dbReference type="GO" id="GO:0008170">
    <property type="term" value="F:N-methyltransferase activity"/>
    <property type="evidence" value="ECO:0007669"/>
    <property type="project" value="InterPro"/>
</dbReference>
<comment type="catalytic activity">
    <reaction evidence="7">
        <text>a 2'-deoxyadenosine in DNA + S-adenosyl-L-methionine = an N(6)-methyl-2'-deoxyadenosine in DNA + S-adenosyl-L-homocysteine + H(+)</text>
        <dbReference type="Rhea" id="RHEA:15197"/>
        <dbReference type="Rhea" id="RHEA-COMP:12418"/>
        <dbReference type="Rhea" id="RHEA-COMP:12419"/>
        <dbReference type="ChEBI" id="CHEBI:15378"/>
        <dbReference type="ChEBI" id="CHEBI:57856"/>
        <dbReference type="ChEBI" id="CHEBI:59789"/>
        <dbReference type="ChEBI" id="CHEBI:90615"/>
        <dbReference type="ChEBI" id="CHEBI:90616"/>
        <dbReference type="EC" id="2.1.1.72"/>
    </reaction>
</comment>
<keyword evidence="5" id="KW-0680">Restriction system</keyword>
<evidence type="ECO:0000256" key="2">
    <source>
        <dbReference type="ARBA" id="ARBA00022603"/>
    </source>
</evidence>
<dbReference type="Gene3D" id="3.40.50.150">
    <property type="entry name" value="Vaccinia Virus protein VP39"/>
    <property type="match status" value="2"/>
</dbReference>
<keyword evidence="2 10" id="KW-0489">Methyltransferase</keyword>
<reference evidence="10 11" key="1">
    <citation type="submission" date="2016-11" db="EMBL/GenBank/DDBJ databases">
        <title>Comparative genomics of Bartonella apis.</title>
        <authorList>
            <person name="Engel P."/>
        </authorList>
    </citation>
    <scope>NUCLEOTIDE SEQUENCE [LARGE SCALE GENOMIC DNA]</scope>
    <source>
        <strain evidence="10 11">BBC0122</strain>
    </source>
</reference>
<evidence type="ECO:0000256" key="6">
    <source>
        <dbReference type="ARBA" id="ARBA00023125"/>
    </source>
</evidence>
<dbReference type="AlphaFoldDB" id="A0A1U9MFB8"/>
<evidence type="ECO:0000313" key="10">
    <source>
        <dbReference type="EMBL" id="AQT46382.1"/>
    </source>
</evidence>
<dbReference type="SUPFAM" id="SSF53335">
    <property type="entry name" value="S-adenosyl-L-methionine-dependent methyltransferases"/>
    <property type="match status" value="2"/>
</dbReference>
<keyword evidence="3" id="KW-0808">Transferase</keyword>
<name>A0A1U9MFB8_9HYPH</name>
<evidence type="ECO:0000256" key="5">
    <source>
        <dbReference type="ARBA" id="ARBA00022747"/>
    </source>
</evidence>
<keyword evidence="6" id="KW-0238">DNA-binding</keyword>
<dbReference type="PROSITE" id="PS00093">
    <property type="entry name" value="N4_MTASE"/>
    <property type="match status" value="1"/>
</dbReference>
<gene>
    <name evidence="10" type="ORF">BBC0122_002430</name>
</gene>
<evidence type="ECO:0000256" key="3">
    <source>
        <dbReference type="ARBA" id="ARBA00022679"/>
    </source>
</evidence>
<dbReference type="InterPro" id="IPR002941">
    <property type="entry name" value="DNA_methylase_N4/N6"/>
</dbReference>
<evidence type="ECO:0000259" key="9">
    <source>
        <dbReference type="Pfam" id="PF01555"/>
    </source>
</evidence>
<dbReference type="GO" id="GO:0009007">
    <property type="term" value="F:site-specific DNA-methyltransferase (adenine-specific) activity"/>
    <property type="evidence" value="ECO:0007669"/>
    <property type="project" value="UniProtKB-EC"/>
</dbReference>
<comment type="similarity">
    <text evidence="1">Belongs to the N(4)/N(6)-methyltransferase family. N(4) subfamily.</text>
</comment>
<dbReference type="Pfam" id="PF01555">
    <property type="entry name" value="N6_N4_Mtase"/>
    <property type="match status" value="1"/>
</dbReference>
<evidence type="ECO:0000256" key="8">
    <source>
        <dbReference type="ARBA" id="ARBA00049120"/>
    </source>
</evidence>
<dbReference type="EMBL" id="CP015625">
    <property type="protein sequence ID" value="AQT46382.1"/>
    <property type="molecule type" value="Genomic_DNA"/>
</dbReference>
<feature type="domain" description="DNA methylase N-4/N-6" evidence="9">
    <location>
        <begin position="57"/>
        <end position="116"/>
    </location>
</feature>
<evidence type="ECO:0000256" key="7">
    <source>
        <dbReference type="ARBA" id="ARBA00047942"/>
    </source>
</evidence>
<proteinExistence type="inferred from homology"/>
<evidence type="ECO:0000256" key="4">
    <source>
        <dbReference type="ARBA" id="ARBA00022691"/>
    </source>
</evidence>